<keyword evidence="3" id="KW-1185">Reference proteome</keyword>
<feature type="domain" description="VOC" evidence="1">
    <location>
        <begin position="2"/>
        <end position="116"/>
    </location>
</feature>
<dbReference type="RefSeq" id="WP_267990279.1">
    <property type="nucleotide sequence ID" value="NZ_JAPJZI010000001.1"/>
</dbReference>
<dbReference type="Pfam" id="PF00903">
    <property type="entry name" value="Glyoxalase"/>
    <property type="match status" value="1"/>
</dbReference>
<dbReference type="CDD" id="cd06587">
    <property type="entry name" value="VOC"/>
    <property type="match status" value="1"/>
</dbReference>
<proteinExistence type="predicted"/>
<dbReference type="EMBL" id="JAPJZI010000001">
    <property type="protein sequence ID" value="MDA5398867.1"/>
    <property type="molecule type" value="Genomic_DNA"/>
</dbReference>
<sequence>MKISRHCLRVENPQELVEFYSGILGMRDFGKPDEPLLGYDGDQCLLELTGGASSPYRSRPDGLYWKIGITVRDLDTAVAYLATRGCAVTAPRQFKDIGYMSHLHDPQGFAIELLQQGFEGRAGAPGDGHPIGGQATLAHITLRVNDINAARDYCENRLQMRLMSVQPVEDYGFCLYFFAWSDEALPEPDLKAVANREWLWARPYALLELQHVFSGHATEPEPGSSAAGFTGFGWIGGDMQAHQYVPLRDLKSLL</sequence>
<organism evidence="2 3">
    <name type="scientific">Hoeflea prorocentri</name>
    <dbReference type="NCBI Taxonomy" id="1922333"/>
    <lineage>
        <taxon>Bacteria</taxon>
        <taxon>Pseudomonadati</taxon>
        <taxon>Pseudomonadota</taxon>
        <taxon>Alphaproteobacteria</taxon>
        <taxon>Hyphomicrobiales</taxon>
        <taxon>Rhizobiaceae</taxon>
        <taxon>Hoeflea</taxon>
    </lineage>
</organism>
<dbReference type="Proteomes" id="UP001151234">
    <property type="component" value="Unassembled WGS sequence"/>
</dbReference>
<dbReference type="InterPro" id="IPR029068">
    <property type="entry name" value="Glyas_Bleomycin-R_OHBP_Dase"/>
</dbReference>
<comment type="caution">
    <text evidence="2">The sequence shown here is derived from an EMBL/GenBank/DDBJ whole genome shotgun (WGS) entry which is preliminary data.</text>
</comment>
<dbReference type="InterPro" id="IPR004360">
    <property type="entry name" value="Glyas_Fos-R_dOase_dom"/>
</dbReference>
<dbReference type="PROSITE" id="PS51819">
    <property type="entry name" value="VOC"/>
    <property type="match status" value="1"/>
</dbReference>
<dbReference type="SUPFAM" id="SSF54593">
    <property type="entry name" value="Glyoxalase/Bleomycin resistance protein/Dihydroxybiphenyl dioxygenase"/>
    <property type="match status" value="1"/>
</dbReference>
<dbReference type="PANTHER" id="PTHR10374:SF30">
    <property type="entry name" value="LACTOYLGLUTATHIONE LYASE"/>
    <property type="match status" value="1"/>
</dbReference>
<evidence type="ECO:0000259" key="1">
    <source>
        <dbReference type="PROSITE" id="PS51819"/>
    </source>
</evidence>
<evidence type="ECO:0000313" key="2">
    <source>
        <dbReference type="EMBL" id="MDA5398867.1"/>
    </source>
</evidence>
<dbReference type="InterPro" id="IPR037523">
    <property type="entry name" value="VOC_core"/>
</dbReference>
<name>A0A9X3UI35_9HYPH</name>
<dbReference type="Gene3D" id="3.10.180.10">
    <property type="entry name" value="2,3-Dihydroxybiphenyl 1,2-Dioxygenase, domain 1"/>
    <property type="match status" value="2"/>
</dbReference>
<protein>
    <submittedName>
        <fullName evidence="2">VOC family protein</fullName>
    </submittedName>
</protein>
<accession>A0A9X3UI35</accession>
<reference evidence="2" key="1">
    <citation type="submission" date="2022-11" db="EMBL/GenBank/DDBJ databases">
        <title>Draft genome sequence of Hoeflea poritis E7-10 and Hoeflea prorocentri PM5-8, separated from scleractinian coral Porites lutea and marine dinoflagellate.</title>
        <authorList>
            <person name="Zhang G."/>
            <person name="Wei Q."/>
            <person name="Cai L."/>
        </authorList>
    </citation>
    <scope>NUCLEOTIDE SEQUENCE</scope>
    <source>
        <strain evidence="2">PM5-8</strain>
    </source>
</reference>
<evidence type="ECO:0000313" key="3">
    <source>
        <dbReference type="Proteomes" id="UP001151234"/>
    </source>
</evidence>
<dbReference type="AlphaFoldDB" id="A0A9X3UI35"/>
<gene>
    <name evidence="2" type="ORF">OQ273_09825</name>
</gene>
<dbReference type="PANTHER" id="PTHR10374">
    <property type="entry name" value="LACTOYLGLUTATHIONE LYASE GLYOXALASE I"/>
    <property type="match status" value="1"/>
</dbReference>